<dbReference type="Pfam" id="PF22725">
    <property type="entry name" value="GFO_IDH_MocA_C3"/>
    <property type="match status" value="1"/>
</dbReference>
<dbReference type="Pfam" id="PF01408">
    <property type="entry name" value="GFO_IDH_MocA"/>
    <property type="match status" value="1"/>
</dbReference>
<protein>
    <submittedName>
        <fullName evidence="3">Gfo/Idh/MocA family oxidoreductase</fullName>
    </submittedName>
</protein>
<reference evidence="3 4" key="1">
    <citation type="submission" date="2021-07" db="EMBL/GenBank/DDBJ databases">
        <authorList>
            <person name="So Y."/>
        </authorList>
    </citation>
    <scope>NUCLEOTIDE SEQUENCE [LARGE SCALE GENOMIC DNA]</scope>
    <source>
        <strain evidence="3 4">Y3S6</strain>
    </source>
</reference>
<organism evidence="3 4">
    <name type="scientific">Billgrantia antri</name>
    <dbReference type="NCBI Taxonomy" id="2846777"/>
    <lineage>
        <taxon>Bacteria</taxon>
        <taxon>Pseudomonadati</taxon>
        <taxon>Pseudomonadota</taxon>
        <taxon>Gammaproteobacteria</taxon>
        <taxon>Oceanospirillales</taxon>
        <taxon>Halomonadaceae</taxon>
        <taxon>Billgrantia</taxon>
    </lineage>
</organism>
<feature type="domain" description="GFO/IDH/MocA-like oxidoreductase" evidence="2">
    <location>
        <begin position="135"/>
        <end position="266"/>
    </location>
</feature>
<gene>
    <name evidence="3" type="ORF">KPL81_20300</name>
</gene>
<proteinExistence type="predicted"/>
<dbReference type="InterPro" id="IPR000683">
    <property type="entry name" value="Gfo/Idh/MocA-like_OxRdtase_N"/>
</dbReference>
<dbReference type="EMBL" id="JAHYCA010000010">
    <property type="protein sequence ID" value="MBW6393498.1"/>
    <property type="molecule type" value="Genomic_DNA"/>
</dbReference>
<evidence type="ECO:0000259" key="2">
    <source>
        <dbReference type="Pfam" id="PF22725"/>
    </source>
</evidence>
<dbReference type="Proteomes" id="UP000769617">
    <property type="component" value="Unassembled WGS sequence"/>
</dbReference>
<keyword evidence="4" id="KW-1185">Reference proteome</keyword>
<accession>A0ABS6ZTT7</accession>
<dbReference type="Gene3D" id="3.30.360.10">
    <property type="entry name" value="Dihydrodipicolinate Reductase, domain 2"/>
    <property type="match status" value="1"/>
</dbReference>
<evidence type="ECO:0000259" key="1">
    <source>
        <dbReference type="Pfam" id="PF01408"/>
    </source>
</evidence>
<dbReference type="PANTHER" id="PTHR43708">
    <property type="entry name" value="CONSERVED EXPRESSED OXIDOREDUCTASE (EUROFUNG)"/>
    <property type="match status" value="1"/>
</dbReference>
<comment type="caution">
    <text evidence="3">The sequence shown here is derived from an EMBL/GenBank/DDBJ whole genome shotgun (WGS) entry which is preliminary data.</text>
</comment>
<dbReference type="SUPFAM" id="SSF55347">
    <property type="entry name" value="Glyceraldehyde-3-phosphate dehydrogenase-like, C-terminal domain"/>
    <property type="match status" value="1"/>
</dbReference>
<dbReference type="InterPro" id="IPR036291">
    <property type="entry name" value="NAD(P)-bd_dom_sf"/>
</dbReference>
<dbReference type="Gene3D" id="3.40.50.720">
    <property type="entry name" value="NAD(P)-binding Rossmann-like Domain"/>
    <property type="match status" value="1"/>
</dbReference>
<name>A0ABS6ZTT7_9GAMM</name>
<sequence>MVGGGQGALIGGVHRIAARMDDRFELVAGSFSSQPERNRATARELGVNDARCYADYQALLAGEAEHEDGAEVVAIVTPNHLHFPMALACLEAGKHVICEKPMTLGVDEAQQLAQAVKRSGRRFVLMHNYVGYPLVQHARELVARGELGRLRSVHVEYVQEWLSEAPGADNRQAAWRLDPARAGSAGCLGDIGVHAFHLAQFISGQRVSEVSAELFTAVAGRELDDNVHALLRFAGGARGMLWASQTSPGFENGLSIRVVGEKASLRWAQETPNELHFAPLDGPAQRLTRRDDRLGADVARGIRIPGGHPEGFLEAFANLYQALADDLEGTEMTWLPGVDDGVDGMRFIAATLASSRAAGTWTPLQDKGNQP</sequence>
<dbReference type="InterPro" id="IPR051317">
    <property type="entry name" value="Gfo/Idh/MocA_oxidoreduct"/>
</dbReference>
<evidence type="ECO:0000313" key="4">
    <source>
        <dbReference type="Proteomes" id="UP000769617"/>
    </source>
</evidence>
<dbReference type="SUPFAM" id="SSF51735">
    <property type="entry name" value="NAD(P)-binding Rossmann-fold domains"/>
    <property type="match status" value="1"/>
</dbReference>
<dbReference type="InterPro" id="IPR055170">
    <property type="entry name" value="GFO_IDH_MocA-like_dom"/>
</dbReference>
<feature type="domain" description="Gfo/Idh/MocA-like oxidoreductase N-terminal" evidence="1">
    <location>
        <begin position="2"/>
        <end position="124"/>
    </location>
</feature>
<evidence type="ECO:0000313" key="3">
    <source>
        <dbReference type="EMBL" id="MBW6393498.1"/>
    </source>
</evidence>
<dbReference type="PANTHER" id="PTHR43708:SF3">
    <property type="entry name" value="OXIDOREDUCTASE"/>
    <property type="match status" value="1"/>
</dbReference>